<dbReference type="Proteomes" id="UP001418222">
    <property type="component" value="Unassembled WGS sequence"/>
</dbReference>
<feature type="region of interest" description="Disordered" evidence="1">
    <location>
        <begin position="1"/>
        <end position="22"/>
    </location>
</feature>
<name>A0AAP0B6Z4_9ASPA</name>
<dbReference type="EMBL" id="JBBWWQ010000014">
    <property type="protein sequence ID" value="KAK8930915.1"/>
    <property type="molecule type" value="Genomic_DNA"/>
</dbReference>
<comment type="caution">
    <text evidence="2">The sequence shown here is derived from an EMBL/GenBank/DDBJ whole genome shotgun (WGS) entry which is preliminary data.</text>
</comment>
<dbReference type="AlphaFoldDB" id="A0AAP0B6Z4"/>
<feature type="compositionally biased region" description="Basic and acidic residues" evidence="1">
    <location>
        <begin position="147"/>
        <end position="162"/>
    </location>
</feature>
<sequence>MAKETTSSSSTESAENNDEHDQIFSYPRKVSSLKNNPHSTLFPQNFLKLSEKRQFLLQQVPPIGSKILPLLQPKSFLQTDAIPFSLPTNIPSENRCWPLMFLTAGALRYFPVCHNEVPFHVVAFFGNVNEPPPPPPHTTQLSTTKYNRRDRLPARLTTRRDTSQAGETEYTRREHHRRDCSSLAARPPPASTQPERQLHLPRAINTPRPTHHLRDHHANRAPSHAARTTYSLGEFSSGQHNTKRSSAAALLSQNEKWKWVREFHYLIKLQMNYNMSIYRLTQQMKN</sequence>
<evidence type="ECO:0000313" key="3">
    <source>
        <dbReference type="Proteomes" id="UP001418222"/>
    </source>
</evidence>
<evidence type="ECO:0000313" key="2">
    <source>
        <dbReference type="EMBL" id="KAK8930915.1"/>
    </source>
</evidence>
<gene>
    <name evidence="2" type="ORF">KSP39_PZI016268</name>
</gene>
<reference evidence="2 3" key="1">
    <citation type="journal article" date="2022" name="Nat. Plants">
        <title>Genomes of leafy and leafless Platanthera orchids illuminate the evolution of mycoheterotrophy.</title>
        <authorList>
            <person name="Li M.H."/>
            <person name="Liu K.W."/>
            <person name="Li Z."/>
            <person name="Lu H.C."/>
            <person name="Ye Q.L."/>
            <person name="Zhang D."/>
            <person name="Wang J.Y."/>
            <person name="Li Y.F."/>
            <person name="Zhong Z.M."/>
            <person name="Liu X."/>
            <person name="Yu X."/>
            <person name="Liu D.K."/>
            <person name="Tu X.D."/>
            <person name="Liu B."/>
            <person name="Hao Y."/>
            <person name="Liao X.Y."/>
            <person name="Jiang Y.T."/>
            <person name="Sun W.H."/>
            <person name="Chen J."/>
            <person name="Chen Y.Q."/>
            <person name="Ai Y."/>
            <person name="Zhai J.W."/>
            <person name="Wu S.S."/>
            <person name="Zhou Z."/>
            <person name="Hsiao Y.Y."/>
            <person name="Wu W.L."/>
            <person name="Chen Y.Y."/>
            <person name="Lin Y.F."/>
            <person name="Hsu J.L."/>
            <person name="Li C.Y."/>
            <person name="Wang Z.W."/>
            <person name="Zhao X."/>
            <person name="Zhong W.Y."/>
            <person name="Ma X.K."/>
            <person name="Ma L."/>
            <person name="Huang J."/>
            <person name="Chen G.Z."/>
            <person name="Huang M.Z."/>
            <person name="Huang L."/>
            <person name="Peng D.H."/>
            <person name="Luo Y.B."/>
            <person name="Zou S.Q."/>
            <person name="Chen S.P."/>
            <person name="Lan S."/>
            <person name="Tsai W.C."/>
            <person name="Van de Peer Y."/>
            <person name="Liu Z.J."/>
        </authorList>
    </citation>
    <scope>NUCLEOTIDE SEQUENCE [LARGE SCALE GENOMIC DNA]</scope>
    <source>
        <strain evidence="2">Lor287</strain>
    </source>
</reference>
<feature type="region of interest" description="Disordered" evidence="1">
    <location>
        <begin position="130"/>
        <end position="201"/>
    </location>
</feature>
<organism evidence="2 3">
    <name type="scientific">Platanthera zijinensis</name>
    <dbReference type="NCBI Taxonomy" id="2320716"/>
    <lineage>
        <taxon>Eukaryota</taxon>
        <taxon>Viridiplantae</taxon>
        <taxon>Streptophyta</taxon>
        <taxon>Embryophyta</taxon>
        <taxon>Tracheophyta</taxon>
        <taxon>Spermatophyta</taxon>
        <taxon>Magnoliopsida</taxon>
        <taxon>Liliopsida</taxon>
        <taxon>Asparagales</taxon>
        <taxon>Orchidaceae</taxon>
        <taxon>Orchidoideae</taxon>
        <taxon>Orchideae</taxon>
        <taxon>Orchidinae</taxon>
        <taxon>Platanthera</taxon>
    </lineage>
</organism>
<accession>A0AAP0B6Z4</accession>
<protein>
    <submittedName>
        <fullName evidence="2">Uncharacterized protein</fullName>
    </submittedName>
</protein>
<keyword evidence="3" id="KW-1185">Reference proteome</keyword>
<feature type="compositionally biased region" description="Basic and acidic residues" evidence="1">
    <location>
        <begin position="169"/>
        <end position="180"/>
    </location>
</feature>
<evidence type="ECO:0000256" key="1">
    <source>
        <dbReference type="SAM" id="MobiDB-lite"/>
    </source>
</evidence>
<feature type="compositionally biased region" description="Low complexity" evidence="1">
    <location>
        <begin position="1"/>
        <end position="14"/>
    </location>
</feature>
<proteinExistence type="predicted"/>